<reference evidence="11" key="1">
    <citation type="submission" date="2012-09" db="EMBL/GenBank/DDBJ databases">
        <authorList>
            <person name="Martin A.A."/>
        </authorList>
    </citation>
    <scope>NUCLEOTIDE SEQUENCE</scope>
</reference>
<dbReference type="STRING" id="6313.A0A0K0D462"/>
<feature type="domain" description="AWS" evidence="10">
    <location>
        <begin position="35"/>
        <end position="80"/>
    </location>
</feature>
<dbReference type="AlphaFoldDB" id="A0A0K0D462"/>
<dbReference type="WBParaSite" id="ACAC_0000485701-mRNA-1">
    <property type="protein sequence ID" value="ACAC_0000485701-mRNA-1"/>
    <property type="gene ID" value="ACAC_0000485701"/>
</dbReference>
<accession>A0A0K0D462</accession>
<dbReference type="Proteomes" id="UP000035642">
    <property type="component" value="Unassembled WGS sequence"/>
</dbReference>
<comment type="subcellular location">
    <subcellularLocation>
        <location evidence="2">Chromosome</location>
    </subcellularLocation>
    <subcellularLocation>
        <location evidence="1">Nucleus</location>
    </subcellularLocation>
</comment>
<evidence type="ECO:0000256" key="2">
    <source>
        <dbReference type="ARBA" id="ARBA00004286"/>
    </source>
</evidence>
<dbReference type="InterPro" id="IPR006560">
    <property type="entry name" value="AWS_dom"/>
</dbReference>
<dbReference type="GO" id="GO:0016279">
    <property type="term" value="F:protein-lysine N-methyltransferase activity"/>
    <property type="evidence" value="ECO:0007669"/>
    <property type="project" value="UniProtKB-ARBA"/>
</dbReference>
<dbReference type="SUPFAM" id="SSF82199">
    <property type="entry name" value="SET domain"/>
    <property type="match status" value="1"/>
</dbReference>
<dbReference type="PROSITE" id="PS50280">
    <property type="entry name" value="SET"/>
    <property type="match status" value="1"/>
</dbReference>
<evidence type="ECO:0000256" key="5">
    <source>
        <dbReference type="ARBA" id="ARBA00022679"/>
    </source>
</evidence>
<evidence type="ECO:0000256" key="1">
    <source>
        <dbReference type="ARBA" id="ARBA00004123"/>
    </source>
</evidence>
<dbReference type="InterPro" id="IPR050777">
    <property type="entry name" value="SET2_Histone-Lys_MeTrsfase"/>
</dbReference>
<keyword evidence="3" id="KW-0158">Chromosome</keyword>
<evidence type="ECO:0000259" key="10">
    <source>
        <dbReference type="PROSITE" id="PS51215"/>
    </source>
</evidence>
<reference evidence="12" key="2">
    <citation type="submission" date="2017-02" db="UniProtKB">
        <authorList>
            <consortium name="WormBaseParasite"/>
        </authorList>
    </citation>
    <scope>IDENTIFICATION</scope>
</reference>
<dbReference type="GO" id="GO:0005634">
    <property type="term" value="C:nucleus"/>
    <property type="evidence" value="ECO:0007669"/>
    <property type="project" value="UniProtKB-SubCell"/>
</dbReference>
<dbReference type="PROSITE" id="PS50868">
    <property type="entry name" value="POST_SET"/>
    <property type="match status" value="1"/>
</dbReference>
<dbReference type="GO" id="GO:0032259">
    <property type="term" value="P:methylation"/>
    <property type="evidence" value="ECO:0007669"/>
    <property type="project" value="UniProtKB-KW"/>
</dbReference>
<dbReference type="GO" id="GO:0140938">
    <property type="term" value="F:histone H3 methyltransferase activity"/>
    <property type="evidence" value="ECO:0007669"/>
    <property type="project" value="UniProtKB-ARBA"/>
</dbReference>
<dbReference type="InterPro" id="IPR001214">
    <property type="entry name" value="SET_dom"/>
</dbReference>
<dbReference type="InterPro" id="IPR046341">
    <property type="entry name" value="SET_dom_sf"/>
</dbReference>
<organism evidence="11 12">
    <name type="scientific">Angiostrongylus cantonensis</name>
    <name type="common">Rat lungworm</name>
    <dbReference type="NCBI Taxonomy" id="6313"/>
    <lineage>
        <taxon>Eukaryota</taxon>
        <taxon>Metazoa</taxon>
        <taxon>Ecdysozoa</taxon>
        <taxon>Nematoda</taxon>
        <taxon>Chromadorea</taxon>
        <taxon>Rhabditida</taxon>
        <taxon>Rhabditina</taxon>
        <taxon>Rhabditomorpha</taxon>
        <taxon>Strongyloidea</taxon>
        <taxon>Metastrongylidae</taxon>
        <taxon>Angiostrongylus</taxon>
    </lineage>
</organism>
<evidence type="ECO:0000256" key="3">
    <source>
        <dbReference type="ARBA" id="ARBA00022454"/>
    </source>
</evidence>
<proteinExistence type="predicted"/>
<evidence type="ECO:0000256" key="7">
    <source>
        <dbReference type="ARBA" id="ARBA00023242"/>
    </source>
</evidence>
<keyword evidence="7" id="KW-0539">Nucleus</keyword>
<dbReference type="SMART" id="SM00317">
    <property type="entry name" value="SET"/>
    <property type="match status" value="1"/>
</dbReference>
<dbReference type="GO" id="GO:0005694">
    <property type="term" value="C:chromosome"/>
    <property type="evidence" value="ECO:0007669"/>
    <property type="project" value="UniProtKB-SubCell"/>
</dbReference>
<evidence type="ECO:0000259" key="9">
    <source>
        <dbReference type="PROSITE" id="PS50868"/>
    </source>
</evidence>
<keyword evidence="11" id="KW-1185">Reference proteome</keyword>
<keyword evidence="4" id="KW-0489">Methyltransferase</keyword>
<protein>
    <submittedName>
        <fullName evidence="12">Histone-lysine N-methyltransferase</fullName>
    </submittedName>
</protein>
<dbReference type="PANTHER" id="PTHR22884">
    <property type="entry name" value="SET DOMAIN PROTEINS"/>
    <property type="match status" value="1"/>
</dbReference>
<dbReference type="SMART" id="SM00570">
    <property type="entry name" value="AWS"/>
    <property type="match status" value="1"/>
</dbReference>
<evidence type="ECO:0000313" key="11">
    <source>
        <dbReference type="Proteomes" id="UP000035642"/>
    </source>
</evidence>
<sequence length="423" mass="47635">MKHRAMAKGKKNTRRFPGVSVIDCVALGSLPEWESPVLSCGCTRGACTSDSECVNRALRVQCAATCTAPLCLNKRFWKDDVTKTLTISGSKTRKILRTRQMRRAGEFLCEFAGDVLSFEDAKQRWEAYSKTETSPIILCLTSRLFIDATARGNLSRFVRQSCKPNARLEVWSVNGNYRAGLFSIVEIASGAEVTIDMNGLLPVSKNCNCGASDCRKRIVMARNAAIASASDLSINEERAVRKDRVFLIRNRQRSIAHAASRGLNGSFEPTTNSQIDGMRKVLKGIAYRVRRIDGRLPLKAIQGYHRVCRFLCSARRNHSRMSKAEVAASFDAEIGHWLDELADDDIERAYMALRGRYISDLGRSEKDEKPKRDRRKENRFVNQDTNLEYIESNFRVGGYDPDDAWPLGKANEKDDAVLYLIQR</sequence>
<dbReference type="Gene3D" id="2.170.270.10">
    <property type="entry name" value="SET domain"/>
    <property type="match status" value="1"/>
</dbReference>
<keyword evidence="5" id="KW-0808">Transferase</keyword>
<feature type="domain" description="SET" evidence="8">
    <location>
        <begin position="77"/>
        <end position="198"/>
    </location>
</feature>
<name>A0A0K0D462_ANGCA</name>
<evidence type="ECO:0000256" key="4">
    <source>
        <dbReference type="ARBA" id="ARBA00022603"/>
    </source>
</evidence>
<evidence type="ECO:0000313" key="12">
    <source>
        <dbReference type="WBParaSite" id="ACAC_0000485701-mRNA-1"/>
    </source>
</evidence>
<dbReference type="Pfam" id="PF00856">
    <property type="entry name" value="SET"/>
    <property type="match status" value="1"/>
</dbReference>
<dbReference type="PROSITE" id="PS51215">
    <property type="entry name" value="AWS"/>
    <property type="match status" value="1"/>
</dbReference>
<evidence type="ECO:0000259" key="8">
    <source>
        <dbReference type="PROSITE" id="PS50280"/>
    </source>
</evidence>
<dbReference type="InterPro" id="IPR003616">
    <property type="entry name" value="Post-SET_dom"/>
</dbReference>
<evidence type="ECO:0000256" key="6">
    <source>
        <dbReference type="ARBA" id="ARBA00022691"/>
    </source>
</evidence>
<keyword evidence="6" id="KW-0949">S-adenosyl-L-methionine</keyword>
<feature type="domain" description="Post-SET" evidence="9">
    <location>
        <begin position="203"/>
        <end position="219"/>
    </location>
</feature>